<reference evidence="5 6" key="1">
    <citation type="journal article" date="2011" name="Stand. Genomic Sci.">
        <title>Complete genome sequence of Thermomonospora curvata type strain (B9).</title>
        <authorList>
            <person name="Chertkov O."/>
            <person name="Sikorski J."/>
            <person name="Nolan M."/>
            <person name="Lapidus A."/>
            <person name="Lucas S."/>
            <person name="Del Rio T.G."/>
            <person name="Tice H."/>
            <person name="Cheng J.F."/>
            <person name="Goodwin L."/>
            <person name="Pitluck S."/>
            <person name="Liolios K."/>
            <person name="Ivanova N."/>
            <person name="Mavromatis K."/>
            <person name="Mikhailova N."/>
            <person name="Ovchinnikova G."/>
            <person name="Pati A."/>
            <person name="Chen A."/>
            <person name="Palaniappan K."/>
            <person name="Djao O.D."/>
            <person name="Land M."/>
            <person name="Hauser L."/>
            <person name="Chang Y.J."/>
            <person name="Jeffries C.D."/>
            <person name="Brettin T."/>
            <person name="Han C."/>
            <person name="Detter J.C."/>
            <person name="Rohde M."/>
            <person name="Goker M."/>
            <person name="Woyke T."/>
            <person name="Bristow J."/>
            <person name="Eisen J.A."/>
            <person name="Markowitz V."/>
            <person name="Hugenholtz P."/>
            <person name="Klenk H.P."/>
            <person name="Kyrpides N.C."/>
        </authorList>
    </citation>
    <scope>NUCLEOTIDE SEQUENCE [LARGE SCALE GENOMIC DNA]</scope>
    <source>
        <strain evidence="6">ATCC 19995 / DSM 43183 / JCM 3096 / KCTC 9072 / NBRC 15933 / NCIMB 10081 / Henssen B9</strain>
    </source>
</reference>
<feature type="chain" id="PRO_5038652679" evidence="3">
    <location>
        <begin position="20"/>
        <end position="283"/>
    </location>
</feature>
<protein>
    <submittedName>
        <fullName evidence="5">Cell wall hydrolase/autolysin</fullName>
    </submittedName>
</protein>
<dbReference type="RefSeq" id="WP_012850678.1">
    <property type="nucleotide sequence ID" value="NC_013510.1"/>
</dbReference>
<dbReference type="Gene3D" id="3.40.630.40">
    <property type="entry name" value="Zn-dependent exopeptidases"/>
    <property type="match status" value="1"/>
</dbReference>
<gene>
    <name evidence="5" type="ordered locus">Tcur_0290</name>
</gene>
<evidence type="ECO:0000313" key="5">
    <source>
        <dbReference type="EMBL" id="ACY95894.1"/>
    </source>
</evidence>
<keyword evidence="1 5" id="KW-0378">Hydrolase</keyword>
<evidence type="ECO:0000256" key="2">
    <source>
        <dbReference type="SAM" id="MobiDB-lite"/>
    </source>
</evidence>
<dbReference type="HOGENOM" id="CLU_014322_12_1_11"/>
<dbReference type="AlphaFoldDB" id="D1A1H2"/>
<feature type="domain" description="MurNAc-LAA" evidence="4">
    <location>
        <begin position="153"/>
        <end position="278"/>
    </location>
</feature>
<dbReference type="GO" id="GO:0009253">
    <property type="term" value="P:peptidoglycan catabolic process"/>
    <property type="evidence" value="ECO:0007669"/>
    <property type="project" value="InterPro"/>
</dbReference>
<feature type="region of interest" description="Disordered" evidence="2">
    <location>
        <begin position="30"/>
        <end position="62"/>
    </location>
</feature>
<accession>D1A1H2</accession>
<organism evidence="5 6">
    <name type="scientific">Thermomonospora curvata (strain ATCC 19995 / DSM 43183 / JCM 3096 / KCTC 9072 / NBRC 15933 / NCIMB 10081 / Henssen B9)</name>
    <dbReference type="NCBI Taxonomy" id="471852"/>
    <lineage>
        <taxon>Bacteria</taxon>
        <taxon>Bacillati</taxon>
        <taxon>Actinomycetota</taxon>
        <taxon>Actinomycetes</taxon>
        <taxon>Streptosporangiales</taxon>
        <taxon>Thermomonosporaceae</taxon>
        <taxon>Thermomonospora</taxon>
    </lineage>
</organism>
<dbReference type="InterPro" id="IPR002508">
    <property type="entry name" value="MurNAc-LAA_cat"/>
</dbReference>
<dbReference type="PANTHER" id="PTHR30404:SF0">
    <property type="entry name" value="N-ACETYLMURAMOYL-L-ALANINE AMIDASE AMIC"/>
    <property type="match status" value="1"/>
</dbReference>
<dbReference type="PANTHER" id="PTHR30404">
    <property type="entry name" value="N-ACETYLMURAMOYL-L-ALANINE AMIDASE"/>
    <property type="match status" value="1"/>
</dbReference>
<evidence type="ECO:0000259" key="4">
    <source>
        <dbReference type="SMART" id="SM00646"/>
    </source>
</evidence>
<name>D1A1H2_THECD</name>
<dbReference type="GO" id="GO:0030288">
    <property type="term" value="C:outer membrane-bounded periplasmic space"/>
    <property type="evidence" value="ECO:0007669"/>
    <property type="project" value="TreeGrafter"/>
</dbReference>
<dbReference type="KEGG" id="tcu:Tcur_0290"/>
<dbReference type="CDD" id="cd02696">
    <property type="entry name" value="MurNAc-LAA"/>
    <property type="match status" value="1"/>
</dbReference>
<proteinExistence type="predicted"/>
<keyword evidence="3" id="KW-0732">Signal</keyword>
<dbReference type="PROSITE" id="PS51257">
    <property type="entry name" value="PROKAR_LIPOPROTEIN"/>
    <property type="match status" value="1"/>
</dbReference>
<evidence type="ECO:0000256" key="1">
    <source>
        <dbReference type="ARBA" id="ARBA00022801"/>
    </source>
</evidence>
<dbReference type="SMART" id="SM00646">
    <property type="entry name" value="Ami_3"/>
    <property type="match status" value="1"/>
</dbReference>
<dbReference type="OrthoDB" id="3268878at2"/>
<keyword evidence="6" id="KW-1185">Reference proteome</keyword>
<dbReference type="Proteomes" id="UP000001918">
    <property type="component" value="Chromosome"/>
</dbReference>
<feature type="compositionally biased region" description="Basic and acidic residues" evidence="2">
    <location>
        <begin position="46"/>
        <end position="62"/>
    </location>
</feature>
<dbReference type="Pfam" id="PF01520">
    <property type="entry name" value="Amidase_3"/>
    <property type="match status" value="1"/>
</dbReference>
<evidence type="ECO:0000313" key="6">
    <source>
        <dbReference type="Proteomes" id="UP000001918"/>
    </source>
</evidence>
<dbReference type="GO" id="GO:0008745">
    <property type="term" value="F:N-acetylmuramoyl-L-alanine amidase activity"/>
    <property type="evidence" value="ECO:0007669"/>
    <property type="project" value="InterPro"/>
</dbReference>
<feature type="signal peptide" evidence="3">
    <location>
        <begin position="1"/>
        <end position="19"/>
    </location>
</feature>
<sequence length="283" mass="29796">MGRCGSAIAALAMSIGALTACGGGGDGGVGEGARPALPPTVTADAPHGERTPLPEEDRRGGDDVLRGRTIVIDPGHNGGNARAPERINRQVDIGNGRKACDTTGTATNAGYSEHAFTWDVSQRLRRLLQQRGAKVILTRSDDKGVGPCIDERAAIGNENDADAVISVHADGSSATGHGFHIIEPAPVPGVTTEEYVEESHKLALAIRDAYRAGTGMPYSNYLGREGIDRRNDLGGLNLSKVPKVFIETGNMRHAGDAAKLSNAQFRQRIAESLAEGLQKYLRG</sequence>
<dbReference type="STRING" id="471852.Tcur_0290"/>
<dbReference type="SUPFAM" id="SSF53187">
    <property type="entry name" value="Zn-dependent exopeptidases"/>
    <property type="match status" value="1"/>
</dbReference>
<dbReference type="EMBL" id="CP001738">
    <property type="protein sequence ID" value="ACY95894.1"/>
    <property type="molecule type" value="Genomic_DNA"/>
</dbReference>
<evidence type="ECO:0000256" key="3">
    <source>
        <dbReference type="SAM" id="SignalP"/>
    </source>
</evidence>
<dbReference type="InterPro" id="IPR050695">
    <property type="entry name" value="N-acetylmuramoyl_amidase_3"/>
</dbReference>
<dbReference type="eggNOG" id="COG0860">
    <property type="taxonomic scope" value="Bacteria"/>
</dbReference>